<dbReference type="InterPro" id="IPR003812">
    <property type="entry name" value="Fido"/>
</dbReference>
<dbReference type="PROSITE" id="PS51459">
    <property type="entry name" value="FIDO"/>
    <property type="match status" value="1"/>
</dbReference>
<feature type="binding site" evidence="2">
    <location>
        <begin position="425"/>
        <end position="432"/>
    </location>
    <ligand>
        <name>ATP</name>
        <dbReference type="ChEBI" id="CHEBI:30616"/>
    </ligand>
</feature>
<dbReference type="InterPro" id="IPR040198">
    <property type="entry name" value="Fido_containing"/>
</dbReference>
<evidence type="ECO:0000259" key="3">
    <source>
        <dbReference type="PROSITE" id="PS51459"/>
    </source>
</evidence>
<dbReference type="Proteomes" id="UP000053424">
    <property type="component" value="Unassembled WGS sequence"/>
</dbReference>
<dbReference type="AlphaFoldDB" id="A0A0C3BWT7"/>
<dbReference type="Gene3D" id="1.10.3290.10">
    <property type="entry name" value="Fido-like domain"/>
    <property type="match status" value="1"/>
</dbReference>
<protein>
    <recommendedName>
        <fullName evidence="3">Fido domain-containing protein</fullName>
    </recommendedName>
</protein>
<evidence type="ECO:0000256" key="1">
    <source>
        <dbReference type="PIRSR" id="PIRSR640198-1"/>
    </source>
</evidence>
<sequence length="638" mass="72101">MSRNDVVDTIGRVQDGIEPDSEIPDLNKKWTQCEFDISKPKFSPTLQHEADFLKPFEWESLAFPGLGVMNDLYQNLARIQRNRVFSASDFASASYLLLDMSQNYSRLPSDPRSYFLFYQALTSLYDFPLALSVLDELISLMRIPSPFIAKKRQALIDYLAKSQIVSEESAWHLNLTFIETQLPTIADISRQNSLPDSAFQHRYKRDLPLFPTPTAQIRHTELIPFLQSLSPTEPDLPALEKLAHYTAIETNRIAGHLSQLGQHDTYTKIILQHGITPDVIIHADNSIPNPHYISLVLSDTAAAADACGELVHQQSAITREWLFSVHARHLQYSRVSLSLDTQDRPVLAAISTGRFKSIPNSPVIRPASRHVPPLIHQYCPPSLVEDHMTKFIAQAEIYLKDPALDPYLVAAWLHYAFVAIHPFQDGNGRMSRLLASIALRRHHLFPLLVTIRDKRRYQDVLLAANGGDLLPLSQFIVDMQVQSSLVVLSKPGPFRPLHPDYLTKLSSIAAHLTVSLASHEVQTEVTPFDGTSVLMQETSWVVRKDGCKAIRLNFKSDIVGQILITTVDPLNLGIVVADFRDEIGSSRALEVIRNLRRTRSFDDSGELEDSELAEFVDEVVYHIKRRDFLRPPLESDEE</sequence>
<evidence type="ECO:0000256" key="2">
    <source>
        <dbReference type="PIRSR" id="PIRSR640198-2"/>
    </source>
</evidence>
<dbReference type="GO" id="GO:0005524">
    <property type="term" value="F:ATP binding"/>
    <property type="evidence" value="ECO:0007669"/>
    <property type="project" value="UniProtKB-KW"/>
</dbReference>
<evidence type="ECO:0000313" key="4">
    <source>
        <dbReference type="EMBL" id="KIM35851.1"/>
    </source>
</evidence>
<proteinExistence type="predicted"/>
<accession>A0A0C3BWT7</accession>
<keyword evidence="2" id="KW-0547">Nucleotide-binding</keyword>
<keyword evidence="5" id="KW-1185">Reference proteome</keyword>
<evidence type="ECO:0000313" key="5">
    <source>
        <dbReference type="Proteomes" id="UP000053424"/>
    </source>
</evidence>
<reference evidence="5" key="2">
    <citation type="submission" date="2015-01" db="EMBL/GenBank/DDBJ databases">
        <title>Evolutionary Origins and Diversification of the Mycorrhizal Mutualists.</title>
        <authorList>
            <consortium name="DOE Joint Genome Institute"/>
            <consortium name="Mycorrhizal Genomics Consortium"/>
            <person name="Kohler A."/>
            <person name="Kuo A."/>
            <person name="Nagy L.G."/>
            <person name="Floudas D."/>
            <person name="Copeland A."/>
            <person name="Barry K.W."/>
            <person name="Cichocki N."/>
            <person name="Veneault-Fourrey C."/>
            <person name="LaButti K."/>
            <person name="Lindquist E.A."/>
            <person name="Lipzen A."/>
            <person name="Lundell T."/>
            <person name="Morin E."/>
            <person name="Murat C."/>
            <person name="Riley R."/>
            <person name="Ohm R."/>
            <person name="Sun H."/>
            <person name="Tunlid A."/>
            <person name="Henrissat B."/>
            <person name="Grigoriev I.V."/>
            <person name="Hibbett D.S."/>
            <person name="Martin F."/>
        </authorList>
    </citation>
    <scope>NUCLEOTIDE SEQUENCE [LARGE SCALE GENOMIC DNA]</scope>
    <source>
        <strain evidence="5">h7</strain>
    </source>
</reference>
<dbReference type="STRING" id="686832.A0A0C3BWT7"/>
<dbReference type="PANTHER" id="PTHR13504">
    <property type="entry name" value="FIDO DOMAIN-CONTAINING PROTEIN DDB_G0283145"/>
    <property type="match status" value="1"/>
</dbReference>
<gene>
    <name evidence="4" type="ORF">M413DRAFT_32208</name>
</gene>
<reference evidence="4 5" key="1">
    <citation type="submission" date="2014-04" db="EMBL/GenBank/DDBJ databases">
        <authorList>
            <consortium name="DOE Joint Genome Institute"/>
            <person name="Kuo A."/>
            <person name="Gay G."/>
            <person name="Dore J."/>
            <person name="Kohler A."/>
            <person name="Nagy L.G."/>
            <person name="Floudas D."/>
            <person name="Copeland A."/>
            <person name="Barry K.W."/>
            <person name="Cichocki N."/>
            <person name="Veneault-Fourrey C."/>
            <person name="LaButti K."/>
            <person name="Lindquist E.A."/>
            <person name="Lipzen A."/>
            <person name="Lundell T."/>
            <person name="Morin E."/>
            <person name="Murat C."/>
            <person name="Sun H."/>
            <person name="Tunlid A."/>
            <person name="Henrissat B."/>
            <person name="Grigoriev I.V."/>
            <person name="Hibbett D.S."/>
            <person name="Martin F."/>
            <person name="Nordberg H.P."/>
            <person name="Cantor M.N."/>
            <person name="Hua S.X."/>
        </authorList>
    </citation>
    <scope>NUCLEOTIDE SEQUENCE [LARGE SCALE GENOMIC DNA]</scope>
    <source>
        <strain evidence="5">h7</strain>
    </source>
</reference>
<feature type="domain" description="Fido" evidence="3">
    <location>
        <begin position="317"/>
        <end position="478"/>
    </location>
</feature>
<dbReference type="Pfam" id="PF02661">
    <property type="entry name" value="Fic"/>
    <property type="match status" value="1"/>
</dbReference>
<dbReference type="PANTHER" id="PTHR13504:SF38">
    <property type="entry name" value="FIDO DOMAIN-CONTAINING PROTEIN"/>
    <property type="match status" value="1"/>
</dbReference>
<name>A0A0C3BWT7_HEBCY</name>
<dbReference type="SUPFAM" id="SSF140931">
    <property type="entry name" value="Fic-like"/>
    <property type="match status" value="1"/>
</dbReference>
<dbReference type="InterPro" id="IPR036597">
    <property type="entry name" value="Fido-like_dom_sf"/>
</dbReference>
<keyword evidence="2" id="KW-0067">ATP-binding</keyword>
<dbReference type="OrthoDB" id="439046at2759"/>
<feature type="binding site" evidence="2">
    <location>
        <position position="465"/>
    </location>
    <ligand>
        <name>ATP</name>
        <dbReference type="ChEBI" id="CHEBI:30616"/>
    </ligand>
</feature>
<dbReference type="HOGENOM" id="CLU_428963_0_0_1"/>
<dbReference type="EMBL" id="KN831813">
    <property type="protein sequence ID" value="KIM35851.1"/>
    <property type="molecule type" value="Genomic_DNA"/>
</dbReference>
<feature type="active site" evidence="1">
    <location>
        <position position="421"/>
    </location>
</feature>
<organism evidence="4 5">
    <name type="scientific">Hebeloma cylindrosporum</name>
    <dbReference type="NCBI Taxonomy" id="76867"/>
    <lineage>
        <taxon>Eukaryota</taxon>
        <taxon>Fungi</taxon>
        <taxon>Dikarya</taxon>
        <taxon>Basidiomycota</taxon>
        <taxon>Agaricomycotina</taxon>
        <taxon>Agaricomycetes</taxon>
        <taxon>Agaricomycetidae</taxon>
        <taxon>Agaricales</taxon>
        <taxon>Agaricineae</taxon>
        <taxon>Hymenogastraceae</taxon>
        <taxon>Hebeloma</taxon>
    </lineage>
</organism>